<accession>A0A930V4S3</accession>
<feature type="compositionally biased region" description="Low complexity" evidence="1">
    <location>
        <begin position="122"/>
        <end position="143"/>
    </location>
</feature>
<evidence type="ECO:0000313" key="3">
    <source>
        <dbReference type="EMBL" id="MBF4163831.1"/>
    </source>
</evidence>
<gene>
    <name evidence="3" type="ORF">ISG29_19335</name>
</gene>
<organism evidence="3 4">
    <name type="scientific">Nocardioides acrostichi</name>
    <dbReference type="NCBI Taxonomy" id="2784339"/>
    <lineage>
        <taxon>Bacteria</taxon>
        <taxon>Bacillati</taxon>
        <taxon>Actinomycetota</taxon>
        <taxon>Actinomycetes</taxon>
        <taxon>Propionibacteriales</taxon>
        <taxon>Nocardioidaceae</taxon>
        <taxon>Nocardioides</taxon>
    </lineage>
</organism>
<dbReference type="RefSeq" id="WP_194505097.1">
    <property type="nucleotide sequence ID" value="NZ_JADIVZ010000016.1"/>
</dbReference>
<reference evidence="3" key="1">
    <citation type="submission" date="2020-11" db="EMBL/GenBank/DDBJ databases">
        <title>Nocardioides sp. CBS4Y-1, whole genome shotgun sequence.</title>
        <authorList>
            <person name="Tuo L."/>
        </authorList>
    </citation>
    <scope>NUCLEOTIDE SEQUENCE</scope>
    <source>
        <strain evidence="3">CBS4Y-1</strain>
    </source>
</reference>
<feature type="compositionally biased region" description="Basic and acidic residues" evidence="1">
    <location>
        <begin position="1"/>
        <end position="11"/>
    </location>
</feature>
<keyword evidence="2" id="KW-0472">Membrane</keyword>
<name>A0A930V4S3_9ACTN</name>
<feature type="region of interest" description="Disordered" evidence="1">
    <location>
        <begin position="91"/>
        <end position="149"/>
    </location>
</feature>
<evidence type="ECO:0000256" key="1">
    <source>
        <dbReference type="SAM" id="MobiDB-lite"/>
    </source>
</evidence>
<evidence type="ECO:0008006" key="5">
    <source>
        <dbReference type="Google" id="ProtNLM"/>
    </source>
</evidence>
<feature type="compositionally biased region" description="Basic and acidic residues" evidence="1">
    <location>
        <begin position="96"/>
        <end position="114"/>
    </location>
</feature>
<proteinExistence type="predicted"/>
<evidence type="ECO:0000313" key="4">
    <source>
        <dbReference type="Proteomes" id="UP000656804"/>
    </source>
</evidence>
<keyword evidence="2" id="KW-0812">Transmembrane</keyword>
<protein>
    <recommendedName>
        <fullName evidence="5">PH domain-containing protein</fullName>
    </recommendedName>
</protein>
<dbReference type="Proteomes" id="UP000656804">
    <property type="component" value="Unassembled WGS sequence"/>
</dbReference>
<keyword evidence="2" id="KW-1133">Transmembrane helix</keyword>
<evidence type="ECO:0000256" key="2">
    <source>
        <dbReference type="SAM" id="Phobius"/>
    </source>
</evidence>
<feature type="transmembrane region" description="Helical" evidence="2">
    <location>
        <begin position="184"/>
        <end position="202"/>
    </location>
</feature>
<dbReference type="EMBL" id="JADIVZ010000016">
    <property type="protein sequence ID" value="MBF4163831.1"/>
    <property type="molecule type" value="Genomic_DNA"/>
</dbReference>
<sequence>MDSTNRRDVRGRSHAPAQPRRQSDSSDGDALMARWLDHHAGGSTPSPSARSAPATPQSPTTRPALSTRARTGLGPMWSLLSSTVATAVGTSATVRPVDDPTGKRGSADERDTHVAGHGYHSPQARAAREQAAAAARPAGPGAPDITFKPRTGGRTLAGLVVLAGAVATIWYARLTYVTRSQLDLTLAAVLTFTTAVVWAVRAGSTPAQVSLRGSRLLVDQGNEHHEFDAATARFEQLGRPGRHGWALMVQRRGQGPFRIDGSMVDGRRFVEALRYYHPDL</sequence>
<comment type="caution">
    <text evidence="3">The sequence shown here is derived from an EMBL/GenBank/DDBJ whole genome shotgun (WGS) entry which is preliminary data.</text>
</comment>
<keyword evidence="4" id="KW-1185">Reference proteome</keyword>
<feature type="region of interest" description="Disordered" evidence="1">
    <location>
        <begin position="1"/>
        <end position="68"/>
    </location>
</feature>
<dbReference type="AlphaFoldDB" id="A0A930V4S3"/>
<feature type="compositionally biased region" description="Low complexity" evidence="1">
    <location>
        <begin position="43"/>
        <end position="64"/>
    </location>
</feature>
<feature type="transmembrane region" description="Helical" evidence="2">
    <location>
        <begin position="155"/>
        <end position="172"/>
    </location>
</feature>